<sequence length="472" mass="50410">MPIFLSAGGRQHTRIGRKARRPLPDPLALRTDPKTAAGTTSAADPDGSSSITSTTSADSAEGGEQLRGSTDSEMPASYPPQPWDDPTCERPGPFPLRPVSPKESDSTGSDSAYADHKRFPAHTSHSAGATIATVTTRVGICLLASILVAVALAWDSPTISALRAQVENTPAAASQSASDDNVEPARAVDVTANQSQSAENMPIAHDPFDHPAVATTAASWQVMDAQTGDLIAAEQIDRAVSAASTQKLFTVEYAVSRLSLDDVLSVDEETLLMPPDNSSLAGIVPGEYTLRELLTGLLLPSGNDAAYAIAVGTGRDLLNNEQAAPQDALASYVEGLAQFLADHGYNDTHISEPSGLNTVDRSTVRDVSRVVTALMTKQWFRDIVAMPAASVQTSTGEYQWKNTNYFLDPDKPQYDPHVYGVKTGSIPDLFNIVTAYRADSSDEYLLFVYGSATDEDRYADTRLLIDTFITDK</sequence>
<keyword evidence="10" id="KW-0645">Protease</keyword>
<evidence type="ECO:0000256" key="4">
    <source>
        <dbReference type="ARBA" id="ARBA00022960"/>
    </source>
</evidence>
<keyword evidence="3" id="KW-0378">Hydrolase</keyword>
<keyword evidence="5" id="KW-0573">Peptidoglycan synthesis</keyword>
<evidence type="ECO:0000259" key="9">
    <source>
        <dbReference type="Pfam" id="PF00768"/>
    </source>
</evidence>
<proteinExistence type="inferred from homology"/>
<dbReference type="Proteomes" id="UP000198976">
    <property type="component" value="Chromosome I"/>
</dbReference>
<evidence type="ECO:0000256" key="1">
    <source>
        <dbReference type="ARBA" id="ARBA00007164"/>
    </source>
</evidence>
<feature type="region of interest" description="Disordered" evidence="8">
    <location>
        <begin position="1"/>
        <end position="115"/>
    </location>
</feature>
<dbReference type="RefSeq" id="WP_157886382.1">
    <property type="nucleotide sequence ID" value="NZ_LT629792.1"/>
</dbReference>
<dbReference type="GO" id="GO:0004180">
    <property type="term" value="F:carboxypeptidase activity"/>
    <property type="evidence" value="ECO:0007669"/>
    <property type="project" value="UniProtKB-KW"/>
</dbReference>
<accession>A0ABY0V9F1</accession>
<evidence type="ECO:0000256" key="6">
    <source>
        <dbReference type="ARBA" id="ARBA00023316"/>
    </source>
</evidence>
<dbReference type="Gene3D" id="3.40.710.10">
    <property type="entry name" value="DD-peptidase/beta-lactamase superfamily"/>
    <property type="match status" value="1"/>
</dbReference>
<name>A0ABY0V9F1_9ACTO</name>
<dbReference type="SUPFAM" id="SSF56601">
    <property type="entry name" value="beta-lactamase/transpeptidase-like"/>
    <property type="match status" value="1"/>
</dbReference>
<keyword evidence="10" id="KW-0121">Carboxypeptidase</keyword>
<evidence type="ECO:0000256" key="5">
    <source>
        <dbReference type="ARBA" id="ARBA00022984"/>
    </source>
</evidence>
<evidence type="ECO:0000313" key="10">
    <source>
        <dbReference type="EMBL" id="SDU00563.1"/>
    </source>
</evidence>
<gene>
    <name evidence="10" type="ORF">SAMN04489714_1568</name>
</gene>
<dbReference type="PRINTS" id="PR00725">
    <property type="entry name" value="DADACBPTASE1"/>
</dbReference>
<comment type="similarity">
    <text evidence="1 7">Belongs to the peptidase S11 family.</text>
</comment>
<keyword evidence="4" id="KW-0133">Cell shape</keyword>
<protein>
    <submittedName>
        <fullName evidence="10">D-alanyl-D-alanine carboxypeptidase</fullName>
    </submittedName>
</protein>
<evidence type="ECO:0000256" key="7">
    <source>
        <dbReference type="RuleBase" id="RU004016"/>
    </source>
</evidence>
<dbReference type="InterPro" id="IPR018044">
    <property type="entry name" value="Peptidase_S11"/>
</dbReference>
<evidence type="ECO:0000313" key="11">
    <source>
        <dbReference type="Proteomes" id="UP000198976"/>
    </source>
</evidence>
<dbReference type="InterPro" id="IPR001967">
    <property type="entry name" value="Peptidase_S11_N"/>
</dbReference>
<dbReference type="InterPro" id="IPR012338">
    <property type="entry name" value="Beta-lactam/transpept-like"/>
</dbReference>
<dbReference type="Pfam" id="PF00768">
    <property type="entry name" value="Peptidase_S11"/>
    <property type="match status" value="1"/>
</dbReference>
<feature type="compositionally biased region" description="Basic residues" evidence="8">
    <location>
        <begin position="11"/>
        <end position="21"/>
    </location>
</feature>
<dbReference type="EMBL" id="LT629792">
    <property type="protein sequence ID" value="SDU00563.1"/>
    <property type="molecule type" value="Genomic_DNA"/>
</dbReference>
<feature type="domain" description="Peptidase S11 D-alanyl-D-alanine carboxypeptidase A N-terminal" evidence="9">
    <location>
        <begin position="214"/>
        <end position="424"/>
    </location>
</feature>
<evidence type="ECO:0000256" key="2">
    <source>
        <dbReference type="ARBA" id="ARBA00022729"/>
    </source>
</evidence>
<keyword evidence="2" id="KW-0732">Signal</keyword>
<evidence type="ECO:0000256" key="3">
    <source>
        <dbReference type="ARBA" id="ARBA00022801"/>
    </source>
</evidence>
<keyword evidence="6" id="KW-0961">Cell wall biogenesis/degradation</keyword>
<reference evidence="10 11" key="1">
    <citation type="submission" date="2016-10" db="EMBL/GenBank/DDBJ databases">
        <authorList>
            <person name="Varghese N."/>
            <person name="Submissions S."/>
        </authorList>
    </citation>
    <scope>NUCLEOTIDE SEQUENCE [LARGE SCALE GENOMIC DNA]</scope>
    <source>
        <strain evidence="10 11">DSM 9169</strain>
    </source>
</reference>
<evidence type="ECO:0000256" key="8">
    <source>
        <dbReference type="SAM" id="MobiDB-lite"/>
    </source>
</evidence>
<keyword evidence="11" id="KW-1185">Reference proteome</keyword>
<organism evidence="10 11">
    <name type="scientific">Schaalia radingae</name>
    <dbReference type="NCBI Taxonomy" id="131110"/>
    <lineage>
        <taxon>Bacteria</taxon>
        <taxon>Bacillati</taxon>
        <taxon>Actinomycetota</taxon>
        <taxon>Actinomycetes</taxon>
        <taxon>Actinomycetales</taxon>
        <taxon>Actinomycetaceae</taxon>
        <taxon>Schaalia</taxon>
    </lineage>
</organism>